<evidence type="ECO:0000256" key="2">
    <source>
        <dbReference type="ARBA" id="ARBA00023043"/>
    </source>
</evidence>
<gene>
    <name evidence="4" type="primary">LOC115415574</name>
</gene>
<dbReference type="PROSITE" id="PS50297">
    <property type="entry name" value="ANK_REP_REGION"/>
    <property type="match status" value="9"/>
</dbReference>
<evidence type="ECO:0000313" key="5">
    <source>
        <dbReference type="Proteomes" id="UP000472271"/>
    </source>
</evidence>
<dbReference type="Pfam" id="PF12796">
    <property type="entry name" value="Ank_2"/>
    <property type="match status" value="3"/>
</dbReference>
<dbReference type="SMART" id="SM00248">
    <property type="entry name" value="ANK"/>
    <property type="match status" value="10"/>
</dbReference>
<dbReference type="PROSITE" id="PS50088">
    <property type="entry name" value="ANK_REPEAT"/>
    <property type="match status" value="9"/>
</dbReference>
<feature type="repeat" description="ANK" evidence="3">
    <location>
        <begin position="52"/>
        <end position="84"/>
    </location>
</feature>
<dbReference type="Pfam" id="PF00023">
    <property type="entry name" value="Ank"/>
    <property type="match status" value="1"/>
</dbReference>
<dbReference type="Gene3D" id="1.25.40.20">
    <property type="entry name" value="Ankyrin repeat-containing domain"/>
    <property type="match status" value="3"/>
</dbReference>
<dbReference type="GO" id="GO:0005737">
    <property type="term" value="C:cytoplasm"/>
    <property type="evidence" value="ECO:0007669"/>
    <property type="project" value="TreeGrafter"/>
</dbReference>
<feature type="repeat" description="ANK" evidence="3">
    <location>
        <begin position="217"/>
        <end position="249"/>
    </location>
</feature>
<feature type="repeat" description="ANK" evidence="3">
    <location>
        <begin position="321"/>
        <end position="353"/>
    </location>
</feature>
<sequence>MGLIRQKCSSLTDPNANGWIALHEAAHCGRLQCLRLLVRGTYPDLVNKCSVKNETPLLLAVARGDATCVEFLLNHRADPNVANTDRDTPLYAACEHSNEAMVDVLLRFGAQVNRPCCQGGTALHEICMRGDLKICKMLLEAGANLQARNNYGIQPLFTAAQHGHGQLINLLAKNGADINGQANDGASPLFEASKNGYVSAVEVLLSLKADANRSTKSGLLPLHVAVQNNHSRIVSMLIPITSRVRVRRSGISPLHIAAEKDHDDMLEMLIHAGFDVNAELSEERSRMYEDRRSTPLYCSVYNGNLEATEMLLEAGANPNLDVFNPLLIAVRLGWVDIATLLLTYGANVNAQISTKPSPFPSAILFGIESLPMLKLLMDHGCDARPCFDCCYGNKIHPPPPPERRPFCETVCTPGLHHVTGPIVSILLDYVGHVQLCSRLRERTVSVWLCPLTYSHPVTCLCFCHFIVL</sequence>
<reference evidence="4" key="3">
    <citation type="submission" date="2025-09" db="UniProtKB">
        <authorList>
            <consortium name="Ensembl"/>
        </authorList>
    </citation>
    <scope>IDENTIFICATION</scope>
</reference>
<dbReference type="PANTHER" id="PTHR23206:SF5">
    <property type="entry name" value="ANKYRIN REPEAT AND KH DOMAIN-CONTAINING PROTEIN 1"/>
    <property type="match status" value="1"/>
</dbReference>
<reference evidence="4" key="1">
    <citation type="submission" date="2019-06" db="EMBL/GenBank/DDBJ databases">
        <authorList>
            <consortium name="Wellcome Sanger Institute Data Sharing"/>
        </authorList>
    </citation>
    <scope>NUCLEOTIDE SEQUENCE [LARGE SCALE GENOMIC DNA]</scope>
</reference>
<reference evidence="4" key="2">
    <citation type="submission" date="2025-08" db="UniProtKB">
        <authorList>
            <consortium name="Ensembl"/>
        </authorList>
    </citation>
    <scope>IDENTIFICATION</scope>
</reference>
<proteinExistence type="predicted"/>
<dbReference type="AlphaFoldDB" id="A0A673AFR1"/>
<feature type="repeat" description="ANK" evidence="3">
    <location>
        <begin position="291"/>
        <end position="319"/>
    </location>
</feature>
<keyword evidence="5" id="KW-1185">Reference proteome</keyword>
<feature type="repeat" description="ANK" evidence="3">
    <location>
        <begin position="85"/>
        <end position="113"/>
    </location>
</feature>
<feature type="repeat" description="ANK" evidence="3">
    <location>
        <begin position="118"/>
        <end position="150"/>
    </location>
</feature>
<dbReference type="GO" id="GO:0045087">
    <property type="term" value="P:innate immune response"/>
    <property type="evidence" value="ECO:0007669"/>
    <property type="project" value="TreeGrafter"/>
</dbReference>
<dbReference type="InterPro" id="IPR036770">
    <property type="entry name" value="Ankyrin_rpt-contain_sf"/>
</dbReference>
<organism evidence="4 5">
    <name type="scientific">Sphaeramia orbicularis</name>
    <name type="common">orbiculate cardinalfish</name>
    <dbReference type="NCBI Taxonomy" id="375764"/>
    <lineage>
        <taxon>Eukaryota</taxon>
        <taxon>Metazoa</taxon>
        <taxon>Chordata</taxon>
        <taxon>Craniata</taxon>
        <taxon>Vertebrata</taxon>
        <taxon>Euteleostomi</taxon>
        <taxon>Actinopterygii</taxon>
        <taxon>Neopterygii</taxon>
        <taxon>Teleostei</taxon>
        <taxon>Neoteleostei</taxon>
        <taxon>Acanthomorphata</taxon>
        <taxon>Gobiaria</taxon>
        <taxon>Kurtiformes</taxon>
        <taxon>Apogonoidei</taxon>
        <taxon>Apogonidae</taxon>
        <taxon>Apogoninae</taxon>
        <taxon>Sphaeramia</taxon>
    </lineage>
</organism>
<accession>A0A673AFR1</accession>
<evidence type="ECO:0000256" key="3">
    <source>
        <dbReference type="PROSITE-ProRule" id="PRU00023"/>
    </source>
</evidence>
<dbReference type="Proteomes" id="UP000472271">
    <property type="component" value="Chromosome 24"/>
</dbReference>
<dbReference type="InterPro" id="IPR002110">
    <property type="entry name" value="Ankyrin_rpt"/>
</dbReference>
<evidence type="ECO:0000256" key="1">
    <source>
        <dbReference type="ARBA" id="ARBA00022737"/>
    </source>
</evidence>
<feature type="repeat" description="ANK" evidence="3">
    <location>
        <begin position="249"/>
        <end position="281"/>
    </location>
</feature>
<keyword evidence="1" id="KW-0677">Repeat</keyword>
<protein>
    <submittedName>
        <fullName evidence="4">Uncharacterized protein</fullName>
    </submittedName>
</protein>
<feature type="repeat" description="ANK" evidence="3">
    <location>
        <begin position="151"/>
        <end position="183"/>
    </location>
</feature>
<name>A0A673AFR1_9TELE</name>
<keyword evidence="2 3" id="KW-0040">ANK repeat</keyword>
<dbReference type="InterPro" id="IPR051631">
    <property type="entry name" value="Ankyrin-KH/SAM_domain"/>
</dbReference>
<dbReference type="Ensembl" id="ENSSORT00005028357.1">
    <property type="protein sequence ID" value="ENSSORP00005027568.1"/>
    <property type="gene ID" value="ENSSORG00005013166.1"/>
</dbReference>
<evidence type="ECO:0000313" key="4">
    <source>
        <dbReference type="Ensembl" id="ENSSORP00005027568.1"/>
    </source>
</evidence>
<dbReference type="PRINTS" id="PR01415">
    <property type="entry name" value="ANKYRIN"/>
</dbReference>
<dbReference type="SUPFAM" id="SSF48403">
    <property type="entry name" value="Ankyrin repeat"/>
    <property type="match status" value="1"/>
</dbReference>
<feature type="repeat" description="ANK" evidence="3">
    <location>
        <begin position="184"/>
        <end position="216"/>
    </location>
</feature>
<dbReference type="PANTHER" id="PTHR23206">
    <property type="entry name" value="MASK PROTEIN"/>
    <property type="match status" value="1"/>
</dbReference>